<feature type="transmembrane region" description="Helical" evidence="1">
    <location>
        <begin position="21"/>
        <end position="44"/>
    </location>
</feature>
<keyword evidence="3" id="KW-1185">Reference proteome</keyword>
<keyword evidence="1" id="KW-1133">Transmembrane helix</keyword>
<proteinExistence type="predicted"/>
<gene>
    <name evidence="2" type="ORF">GM658_24245</name>
</gene>
<dbReference type="Proteomes" id="UP000472320">
    <property type="component" value="Unassembled WGS sequence"/>
</dbReference>
<dbReference type="AlphaFoldDB" id="A0A6L6QPA1"/>
<dbReference type="RefSeq" id="WP_170298944.1">
    <property type="nucleotide sequence ID" value="NZ_WNKX01000026.1"/>
</dbReference>
<accession>A0A6L6QPA1</accession>
<evidence type="ECO:0000256" key="1">
    <source>
        <dbReference type="SAM" id="Phobius"/>
    </source>
</evidence>
<name>A0A6L6QPA1_9BURK</name>
<reference evidence="2 3" key="1">
    <citation type="submission" date="2019-11" db="EMBL/GenBank/DDBJ databases">
        <title>Type strains purchased from KCTC, JCM and DSMZ.</title>
        <authorList>
            <person name="Lu H."/>
        </authorList>
    </citation>
    <scope>NUCLEOTIDE SEQUENCE [LARGE SCALE GENOMIC DNA]</scope>
    <source>
        <strain evidence="2 3">JCM 31587</strain>
    </source>
</reference>
<keyword evidence="1" id="KW-0812">Transmembrane</keyword>
<evidence type="ECO:0000313" key="3">
    <source>
        <dbReference type="Proteomes" id="UP000472320"/>
    </source>
</evidence>
<sequence>MSQQINLFNPIFLKQKKIFTAVHMAQTLGMVAAGALLLAAYGAVKNSQLAEHAAAGKAALTAAEARLAKVSAEFPPRQKSKELEAEVARMQGELKSLREVQSVLERGELGNTAGYSEYWRAFARQGVHGVWLTGVTVVGAGKEVGLEGRALQPELLPGYIQRLTREPALQGKTFGSLEIARPGFPAAVQAPAGALGSAGGGTGAAAGAPYVEFRLATQPAQAKEAAR</sequence>
<organism evidence="2 3">
    <name type="scientific">Massilia eburnea</name>
    <dbReference type="NCBI Taxonomy" id="1776165"/>
    <lineage>
        <taxon>Bacteria</taxon>
        <taxon>Pseudomonadati</taxon>
        <taxon>Pseudomonadota</taxon>
        <taxon>Betaproteobacteria</taxon>
        <taxon>Burkholderiales</taxon>
        <taxon>Oxalobacteraceae</taxon>
        <taxon>Telluria group</taxon>
        <taxon>Massilia</taxon>
    </lineage>
</organism>
<evidence type="ECO:0008006" key="4">
    <source>
        <dbReference type="Google" id="ProtNLM"/>
    </source>
</evidence>
<keyword evidence="1" id="KW-0472">Membrane</keyword>
<dbReference type="EMBL" id="WNKX01000026">
    <property type="protein sequence ID" value="MTW13727.1"/>
    <property type="molecule type" value="Genomic_DNA"/>
</dbReference>
<evidence type="ECO:0000313" key="2">
    <source>
        <dbReference type="EMBL" id="MTW13727.1"/>
    </source>
</evidence>
<protein>
    <recommendedName>
        <fullName evidence="4">MSHA biogenesis protein MshI</fullName>
    </recommendedName>
</protein>
<comment type="caution">
    <text evidence="2">The sequence shown here is derived from an EMBL/GenBank/DDBJ whole genome shotgun (WGS) entry which is preliminary data.</text>
</comment>